<evidence type="ECO:0000256" key="2">
    <source>
        <dbReference type="ARBA" id="ARBA00007069"/>
    </source>
</evidence>
<evidence type="ECO:0000256" key="5">
    <source>
        <dbReference type="ARBA" id="ARBA00022692"/>
    </source>
</evidence>
<keyword evidence="7 8" id="KW-0472">Membrane</keyword>
<feature type="transmembrane region" description="Helical" evidence="8">
    <location>
        <begin position="129"/>
        <end position="149"/>
    </location>
</feature>
<dbReference type="OrthoDB" id="9807065at2"/>
<protein>
    <recommendedName>
        <fullName evidence="8">Phosphate transport system permease protein PstA</fullName>
    </recommendedName>
</protein>
<dbReference type="PANTHER" id="PTHR43470:SF4">
    <property type="entry name" value="ABC TRANSPORTER PERMEASE PROTEIN YQGI-RELATED"/>
    <property type="match status" value="1"/>
</dbReference>
<dbReference type="InterPro" id="IPR000515">
    <property type="entry name" value="MetI-like"/>
</dbReference>
<evidence type="ECO:0000313" key="11">
    <source>
        <dbReference type="Proteomes" id="UP000092573"/>
    </source>
</evidence>
<dbReference type="RefSeq" id="WP_068693783.1">
    <property type="nucleotide sequence ID" value="NZ_CP014167.1"/>
</dbReference>
<feature type="transmembrane region" description="Helical" evidence="8">
    <location>
        <begin position="12"/>
        <end position="34"/>
    </location>
</feature>
<dbReference type="EMBL" id="CP014167">
    <property type="protein sequence ID" value="ANS73437.1"/>
    <property type="molecule type" value="Genomic_DNA"/>
</dbReference>
<comment type="similarity">
    <text evidence="2 8">Belongs to the binding-protein-dependent transport system permease family. CysTW subfamily.</text>
</comment>
<evidence type="ECO:0000256" key="8">
    <source>
        <dbReference type="RuleBase" id="RU363043"/>
    </source>
</evidence>
<proteinExistence type="inferred from homology"/>
<evidence type="ECO:0000259" key="9">
    <source>
        <dbReference type="PROSITE" id="PS50928"/>
    </source>
</evidence>
<dbReference type="AlphaFoldDB" id="A0A1B1MWC0"/>
<evidence type="ECO:0000256" key="6">
    <source>
        <dbReference type="ARBA" id="ARBA00022989"/>
    </source>
</evidence>
<dbReference type="GO" id="GO:0005315">
    <property type="term" value="F:phosphate transmembrane transporter activity"/>
    <property type="evidence" value="ECO:0007669"/>
    <property type="project" value="InterPro"/>
</dbReference>
<dbReference type="SUPFAM" id="SSF161098">
    <property type="entry name" value="MetI-like"/>
    <property type="match status" value="1"/>
</dbReference>
<keyword evidence="6 8" id="KW-1133">Transmembrane helix</keyword>
<feature type="transmembrane region" description="Helical" evidence="8">
    <location>
        <begin position="258"/>
        <end position="280"/>
    </location>
</feature>
<keyword evidence="4 8" id="KW-1003">Cell membrane</keyword>
<name>A0A1B1MWC0_9BACL</name>
<dbReference type="CDD" id="cd06261">
    <property type="entry name" value="TM_PBP2"/>
    <property type="match status" value="1"/>
</dbReference>
<dbReference type="InterPro" id="IPR035906">
    <property type="entry name" value="MetI-like_sf"/>
</dbReference>
<evidence type="ECO:0000256" key="7">
    <source>
        <dbReference type="ARBA" id="ARBA00023136"/>
    </source>
</evidence>
<dbReference type="Gene3D" id="1.10.3720.10">
    <property type="entry name" value="MetI-like"/>
    <property type="match status" value="1"/>
</dbReference>
<gene>
    <name evidence="10" type="ORF">AWM70_01610</name>
</gene>
<comment type="subcellular location">
    <subcellularLocation>
        <location evidence="1 8">Cell membrane</location>
        <topology evidence="1 8">Multi-pass membrane protein</topology>
    </subcellularLocation>
</comment>
<dbReference type="STRING" id="1462996.AWM70_01610"/>
<reference evidence="10 11" key="1">
    <citation type="submission" date="2016-01" db="EMBL/GenBank/DDBJ databases">
        <title>Complete Genome Sequence of Paenibacillus yonginensis DCY84, a novel Plant Growth-Promoting Bacteria with Elicitation of Induced Systemic Resistance.</title>
        <authorList>
            <person name="Kim Y.J."/>
            <person name="Yang D.C."/>
            <person name="Sukweenadhi J."/>
        </authorList>
    </citation>
    <scope>NUCLEOTIDE SEQUENCE [LARGE SCALE GENOMIC DNA]</scope>
    <source>
        <strain evidence="10 11">DCY84</strain>
    </source>
</reference>
<dbReference type="GO" id="GO:0035435">
    <property type="term" value="P:phosphate ion transmembrane transport"/>
    <property type="evidence" value="ECO:0007669"/>
    <property type="project" value="InterPro"/>
</dbReference>
<feature type="domain" description="ABC transmembrane type-1" evidence="9">
    <location>
        <begin position="62"/>
        <end position="280"/>
    </location>
</feature>
<keyword evidence="5 8" id="KW-0812">Transmembrane</keyword>
<dbReference type="PANTHER" id="PTHR43470">
    <property type="entry name" value="PHOSPHATE TRANSPORT SYSTEM PERMEASE PROTEIN PSTA-RELATED"/>
    <property type="match status" value="1"/>
</dbReference>
<dbReference type="InterPro" id="IPR005672">
    <property type="entry name" value="Phosphate_PstA"/>
</dbReference>
<dbReference type="GO" id="GO:0005886">
    <property type="term" value="C:plasma membrane"/>
    <property type="evidence" value="ECO:0007669"/>
    <property type="project" value="UniProtKB-SubCell"/>
</dbReference>
<evidence type="ECO:0000256" key="3">
    <source>
        <dbReference type="ARBA" id="ARBA00022448"/>
    </source>
</evidence>
<organism evidence="10 11">
    <name type="scientific">Paenibacillus yonginensis</name>
    <dbReference type="NCBI Taxonomy" id="1462996"/>
    <lineage>
        <taxon>Bacteria</taxon>
        <taxon>Bacillati</taxon>
        <taxon>Bacillota</taxon>
        <taxon>Bacilli</taxon>
        <taxon>Bacillales</taxon>
        <taxon>Paenibacillaceae</taxon>
        <taxon>Paenibacillus</taxon>
    </lineage>
</organism>
<evidence type="ECO:0000256" key="4">
    <source>
        <dbReference type="ARBA" id="ARBA00022475"/>
    </source>
</evidence>
<dbReference type="Pfam" id="PF00528">
    <property type="entry name" value="BPD_transp_1"/>
    <property type="match status" value="1"/>
</dbReference>
<evidence type="ECO:0000256" key="1">
    <source>
        <dbReference type="ARBA" id="ARBA00004651"/>
    </source>
</evidence>
<accession>A0A1B1MWC0</accession>
<keyword evidence="3" id="KW-0813">Transport</keyword>
<dbReference type="PROSITE" id="PS50928">
    <property type="entry name" value="ABC_TM1"/>
    <property type="match status" value="1"/>
</dbReference>
<dbReference type="NCBIfam" id="TIGR00974">
    <property type="entry name" value="3a0107s02c"/>
    <property type="match status" value="1"/>
</dbReference>
<sequence length="295" mass="31744">MSAKVKDRIATGVIIFFSALIIAVLVGMLAYILVRGISHIDWHFLTSEPETIKAGGGIGPALFNSIYLLVLTLIITIPLGIGAGIYMAEYAKEGRITASIRLIVEVLSSFPSIVVGLFGLLVLVNTFQFGFSVLSGALVLTIFNMPLMVRVTEQAFRSVPIEQKEAGLAMGLSHWKIITSILFPVALPAIITGTILAAGRIFGEAAALLFTAGMTTPKLDFTDWNPTSLHSPINPLRPAETLSVHIWKVNSEGLSPDAAQIAAGASAVLVIMVLLFNLLARWVGRLLYRKFTSIK</sequence>
<feature type="transmembrane region" description="Helical" evidence="8">
    <location>
        <begin position="66"/>
        <end position="88"/>
    </location>
</feature>
<dbReference type="Proteomes" id="UP000092573">
    <property type="component" value="Chromosome"/>
</dbReference>
<feature type="transmembrane region" description="Helical" evidence="8">
    <location>
        <begin position="181"/>
        <end position="202"/>
    </location>
</feature>
<evidence type="ECO:0000313" key="10">
    <source>
        <dbReference type="EMBL" id="ANS73437.1"/>
    </source>
</evidence>
<keyword evidence="11" id="KW-1185">Reference proteome</keyword>
<feature type="transmembrane region" description="Helical" evidence="8">
    <location>
        <begin position="100"/>
        <end position="123"/>
    </location>
</feature>
<dbReference type="KEGG" id="pyg:AWM70_01610"/>